<dbReference type="OrthoDB" id="9805316at2"/>
<dbReference type="KEGG" id="rfo:REIFOR_02807"/>
<dbReference type="SUPFAM" id="SSF48576">
    <property type="entry name" value="Terpenoid synthases"/>
    <property type="match status" value="1"/>
</dbReference>
<reference evidence="8 9" key="1">
    <citation type="journal article" date="2017" name="Environ. Microbiol.">
        <title>Genomic and physiological analyses of 'Reinekea forsetii' reveal a versatile opportunistic lifestyle during spring algae blooms.</title>
        <authorList>
            <person name="Avci B."/>
            <person name="Hahnke R.L."/>
            <person name="Chafee M."/>
            <person name="Fischer T."/>
            <person name="Gruber-Vodicka H."/>
            <person name="Tegetmeyer H.E."/>
            <person name="Harder J."/>
            <person name="Fuchs B.M."/>
            <person name="Amann R.I."/>
            <person name="Teeling H."/>
        </authorList>
    </citation>
    <scope>NUCLEOTIDE SEQUENCE [LARGE SCALE GENOMIC DNA]</scope>
    <source>
        <strain evidence="8 9">Hel1_31_D35</strain>
    </source>
</reference>
<dbReference type="Gene3D" id="1.10.600.10">
    <property type="entry name" value="Farnesyl Diphosphate Synthase"/>
    <property type="match status" value="1"/>
</dbReference>
<name>A0A2K8KT78_9GAMM</name>
<dbReference type="AlphaFoldDB" id="A0A2K8KT78"/>
<dbReference type="SFLD" id="SFLDS00005">
    <property type="entry name" value="Isoprenoid_Synthase_Type_I"/>
    <property type="match status" value="1"/>
</dbReference>
<dbReference type="Proteomes" id="UP000229757">
    <property type="component" value="Chromosome"/>
</dbReference>
<evidence type="ECO:0000256" key="1">
    <source>
        <dbReference type="ARBA" id="ARBA00001946"/>
    </source>
</evidence>
<accession>A0A2K8KT78</accession>
<dbReference type="InterPro" id="IPR008949">
    <property type="entry name" value="Isoprenoid_synthase_dom_sf"/>
</dbReference>
<dbReference type="InterPro" id="IPR000092">
    <property type="entry name" value="Polyprenyl_synt"/>
</dbReference>
<keyword evidence="5" id="KW-0460">Magnesium</keyword>
<organism evidence="8 9">
    <name type="scientific">Reinekea forsetii</name>
    <dbReference type="NCBI Taxonomy" id="1336806"/>
    <lineage>
        <taxon>Bacteria</taxon>
        <taxon>Pseudomonadati</taxon>
        <taxon>Pseudomonadota</taxon>
        <taxon>Gammaproteobacteria</taxon>
        <taxon>Oceanospirillales</taxon>
        <taxon>Saccharospirillaceae</taxon>
        <taxon>Reinekea</taxon>
    </lineage>
</organism>
<dbReference type="GO" id="GO:0005737">
    <property type="term" value="C:cytoplasm"/>
    <property type="evidence" value="ECO:0007669"/>
    <property type="project" value="UniProtKB-ARBA"/>
</dbReference>
<comment type="cofactor">
    <cofactor evidence="1">
        <name>Mg(2+)</name>
        <dbReference type="ChEBI" id="CHEBI:18420"/>
    </cofactor>
</comment>
<dbReference type="CDD" id="cd00685">
    <property type="entry name" value="Trans_IPPS_HT"/>
    <property type="match status" value="1"/>
</dbReference>
<keyword evidence="4" id="KW-0479">Metal-binding</keyword>
<dbReference type="Pfam" id="PF00348">
    <property type="entry name" value="polyprenyl_synt"/>
    <property type="match status" value="1"/>
</dbReference>
<dbReference type="PANTHER" id="PTHR43281">
    <property type="entry name" value="FARNESYL DIPHOSPHATE SYNTHASE"/>
    <property type="match status" value="1"/>
</dbReference>
<keyword evidence="9" id="KW-1185">Reference proteome</keyword>
<dbReference type="GO" id="GO:0004659">
    <property type="term" value="F:prenyltransferase activity"/>
    <property type="evidence" value="ECO:0007669"/>
    <property type="project" value="InterPro"/>
</dbReference>
<comment type="similarity">
    <text evidence="2 7">Belongs to the FPP/GGPP synthase family.</text>
</comment>
<dbReference type="NCBIfam" id="NF045485">
    <property type="entry name" value="FPPsyn"/>
    <property type="match status" value="1"/>
</dbReference>
<sequence length="293" mass="31582">MNLEDFLSDTRSQLEERLLASFAAPRSERLRTAIHYSLLNGGKRLRPALVRAAALAAGNDTQDWLVPAMALEMVHVYSLVHDDLPAMDNDDLRRGKATNHKAFDEATAILAGDALQSEAFAILADDEHLTDRQARQMIAQLSRAAGANGMVGGQMIDLQSEQQKLTLEQLETLHTLKTGALIQAALRLGALCHSQADPALLQALDDYGHALGLAFQITDDILDVTASTLVLGKPSGSDLASDKATYVSLLGLDGARQQADEQGRLALAALARVGLDSQSLMGQLAEYVIQRDY</sequence>
<evidence type="ECO:0000313" key="8">
    <source>
        <dbReference type="EMBL" id="ATX77928.1"/>
    </source>
</evidence>
<keyword evidence="3 7" id="KW-0808">Transferase</keyword>
<evidence type="ECO:0000313" key="9">
    <source>
        <dbReference type="Proteomes" id="UP000229757"/>
    </source>
</evidence>
<evidence type="ECO:0000256" key="5">
    <source>
        <dbReference type="ARBA" id="ARBA00022842"/>
    </source>
</evidence>
<dbReference type="RefSeq" id="WP_100258149.1">
    <property type="nucleotide sequence ID" value="NZ_CP011797.1"/>
</dbReference>
<protein>
    <submittedName>
        <fullName evidence="8">Geranyltranstransferase (Farnesyldiphosphate synthase or FPP synthase)</fullName>
    </submittedName>
</protein>
<dbReference type="InterPro" id="IPR053378">
    <property type="entry name" value="Prenyl_diphosphate_synthase"/>
</dbReference>
<evidence type="ECO:0000256" key="4">
    <source>
        <dbReference type="ARBA" id="ARBA00022723"/>
    </source>
</evidence>
<dbReference type="PROSITE" id="PS00444">
    <property type="entry name" value="POLYPRENYL_SYNTHASE_2"/>
    <property type="match status" value="1"/>
</dbReference>
<dbReference type="PANTHER" id="PTHR43281:SF1">
    <property type="entry name" value="FARNESYL DIPHOSPHATE SYNTHASE"/>
    <property type="match status" value="1"/>
</dbReference>
<evidence type="ECO:0000256" key="6">
    <source>
        <dbReference type="ARBA" id="ARBA00023229"/>
    </source>
</evidence>
<evidence type="ECO:0000256" key="7">
    <source>
        <dbReference type="RuleBase" id="RU004466"/>
    </source>
</evidence>
<proteinExistence type="inferred from homology"/>
<dbReference type="GO" id="GO:0008654">
    <property type="term" value="P:phospholipid biosynthetic process"/>
    <property type="evidence" value="ECO:0007669"/>
    <property type="project" value="UniProtKB-ARBA"/>
</dbReference>
<dbReference type="EMBL" id="CP011797">
    <property type="protein sequence ID" value="ATX77928.1"/>
    <property type="molecule type" value="Genomic_DNA"/>
</dbReference>
<dbReference type="PROSITE" id="PS00723">
    <property type="entry name" value="POLYPRENYL_SYNTHASE_1"/>
    <property type="match status" value="1"/>
</dbReference>
<dbReference type="GO" id="GO:0016114">
    <property type="term" value="P:terpenoid biosynthetic process"/>
    <property type="evidence" value="ECO:0007669"/>
    <property type="project" value="UniProtKB-ARBA"/>
</dbReference>
<evidence type="ECO:0000256" key="3">
    <source>
        <dbReference type="ARBA" id="ARBA00022679"/>
    </source>
</evidence>
<evidence type="ECO:0000256" key="2">
    <source>
        <dbReference type="ARBA" id="ARBA00006706"/>
    </source>
</evidence>
<dbReference type="InterPro" id="IPR033749">
    <property type="entry name" value="Polyprenyl_synt_CS"/>
</dbReference>
<keyword evidence="6" id="KW-0414">Isoprene biosynthesis</keyword>
<dbReference type="SFLD" id="SFLDG01017">
    <property type="entry name" value="Polyprenyl_Transferase_Like"/>
    <property type="match status" value="1"/>
</dbReference>
<dbReference type="FunFam" id="1.10.600.10:FF:000001">
    <property type="entry name" value="Geranylgeranyl diphosphate synthase"/>
    <property type="match status" value="1"/>
</dbReference>
<gene>
    <name evidence="8" type="primary">ispA</name>
    <name evidence="8" type="ORF">REIFOR_02807</name>
</gene>
<dbReference type="GO" id="GO:0046872">
    <property type="term" value="F:metal ion binding"/>
    <property type="evidence" value="ECO:0007669"/>
    <property type="project" value="UniProtKB-KW"/>
</dbReference>